<evidence type="ECO:0000313" key="3">
    <source>
        <dbReference type="EMBL" id="OGG37715.1"/>
    </source>
</evidence>
<dbReference type="GO" id="GO:0008270">
    <property type="term" value="F:zinc ion binding"/>
    <property type="evidence" value="ECO:0007669"/>
    <property type="project" value="InterPro"/>
</dbReference>
<evidence type="ECO:0000256" key="1">
    <source>
        <dbReference type="PIRSR" id="PIRSR001359-1"/>
    </source>
</evidence>
<dbReference type="EMBL" id="MFKH01000004">
    <property type="protein sequence ID" value="OGG37715.1"/>
    <property type="molecule type" value="Genomic_DNA"/>
</dbReference>
<keyword evidence="2" id="KW-0479">Metal-binding</keyword>
<accession>A0A1F6BLB4</accession>
<dbReference type="PIRSF" id="PIRSF001359">
    <property type="entry name" value="F_bP_aldolase_II"/>
    <property type="match status" value="1"/>
</dbReference>
<dbReference type="GO" id="GO:0005975">
    <property type="term" value="P:carbohydrate metabolic process"/>
    <property type="evidence" value="ECO:0007669"/>
    <property type="project" value="InterPro"/>
</dbReference>
<dbReference type="Gene3D" id="3.20.20.70">
    <property type="entry name" value="Aldolase class I"/>
    <property type="match status" value="1"/>
</dbReference>
<feature type="binding site" evidence="2">
    <location>
        <position position="72"/>
    </location>
    <ligand>
        <name>Zn(2+)</name>
        <dbReference type="ChEBI" id="CHEBI:29105"/>
        <label>1</label>
        <note>catalytic</note>
    </ligand>
</feature>
<dbReference type="SUPFAM" id="SSF51569">
    <property type="entry name" value="Aldolase"/>
    <property type="match status" value="1"/>
</dbReference>
<evidence type="ECO:0008006" key="5">
    <source>
        <dbReference type="Google" id="ProtNLM"/>
    </source>
</evidence>
<dbReference type="Proteomes" id="UP000176273">
    <property type="component" value="Unassembled WGS sequence"/>
</dbReference>
<protein>
    <recommendedName>
        <fullName evidence="5">Tagatose-bisphosphate aldolase</fullName>
    </recommendedName>
</protein>
<evidence type="ECO:0000313" key="4">
    <source>
        <dbReference type="Proteomes" id="UP000176273"/>
    </source>
</evidence>
<comment type="cofactor">
    <cofactor evidence="2">
        <name>Zn(2+)</name>
        <dbReference type="ChEBI" id="CHEBI:29105"/>
    </cofactor>
    <text evidence="2">Binds 2 Zn(2+) ions per subunit. One is catalytic and the other provides a structural contribution.</text>
</comment>
<dbReference type="InterPro" id="IPR013785">
    <property type="entry name" value="Aldolase_TIM"/>
</dbReference>
<name>A0A1F6BLB4_9BACT</name>
<gene>
    <name evidence="3" type="ORF">A2110_01460</name>
</gene>
<dbReference type="PANTHER" id="PTHR30304:SF0">
    <property type="entry name" value="D-TAGATOSE-1,6-BISPHOSPHATE ALDOLASE SUBUNIT GATY-RELATED"/>
    <property type="match status" value="1"/>
</dbReference>
<comment type="caution">
    <text evidence="3">The sequence shown here is derived from an EMBL/GenBank/DDBJ whole genome shotgun (WGS) entry which is preliminary data.</text>
</comment>
<proteinExistence type="predicted"/>
<feature type="binding site" evidence="2">
    <location>
        <position position="93"/>
    </location>
    <ligand>
        <name>Zn(2+)</name>
        <dbReference type="ChEBI" id="CHEBI:29105"/>
        <label>2</label>
    </ligand>
</feature>
<feature type="binding site" evidence="2">
    <location>
        <position position="125"/>
    </location>
    <ligand>
        <name>Zn(2+)</name>
        <dbReference type="ChEBI" id="CHEBI:29105"/>
        <label>2</label>
    </ligand>
</feature>
<feature type="active site" description="Proton donor" evidence="1">
    <location>
        <position position="71"/>
    </location>
</feature>
<dbReference type="InterPro" id="IPR050246">
    <property type="entry name" value="Class_II_FBP_aldolase"/>
</dbReference>
<dbReference type="GO" id="GO:0016832">
    <property type="term" value="F:aldehyde-lyase activity"/>
    <property type="evidence" value="ECO:0007669"/>
    <property type="project" value="InterPro"/>
</dbReference>
<dbReference type="AlphaFoldDB" id="A0A1F6BLB4"/>
<keyword evidence="2" id="KW-0862">Zinc</keyword>
<dbReference type="InterPro" id="IPR000771">
    <property type="entry name" value="FBA_II"/>
</dbReference>
<dbReference type="PANTHER" id="PTHR30304">
    <property type="entry name" value="D-TAGATOSE-1,6-BISPHOSPHATE ALDOLASE"/>
    <property type="match status" value="1"/>
</dbReference>
<organism evidence="3 4">
    <name type="scientific">Candidatus Jorgensenbacteria bacterium GWA1_54_12</name>
    <dbReference type="NCBI Taxonomy" id="1798468"/>
    <lineage>
        <taxon>Bacteria</taxon>
        <taxon>Candidatus Joergenseniibacteriota</taxon>
    </lineage>
</organism>
<reference evidence="3 4" key="1">
    <citation type="journal article" date="2016" name="Nat. Commun.">
        <title>Thousands of microbial genomes shed light on interconnected biogeochemical processes in an aquifer system.</title>
        <authorList>
            <person name="Anantharaman K."/>
            <person name="Brown C.T."/>
            <person name="Hug L.A."/>
            <person name="Sharon I."/>
            <person name="Castelle C.J."/>
            <person name="Probst A.J."/>
            <person name="Thomas B.C."/>
            <person name="Singh A."/>
            <person name="Wilkins M.J."/>
            <person name="Karaoz U."/>
            <person name="Brodie E.L."/>
            <person name="Williams K.H."/>
            <person name="Hubbard S.S."/>
            <person name="Banfield J.F."/>
        </authorList>
    </citation>
    <scope>NUCLEOTIDE SEQUENCE [LARGE SCALE GENOMIC DNA]</scope>
</reference>
<dbReference type="STRING" id="1798468.A2110_01460"/>
<feature type="binding site" evidence="2">
    <location>
        <position position="214"/>
    </location>
    <ligand>
        <name>Zn(2+)</name>
        <dbReference type="ChEBI" id="CHEBI:29105"/>
        <label>1</label>
        <note>catalytic</note>
    </ligand>
</feature>
<dbReference type="Pfam" id="PF01116">
    <property type="entry name" value="F_bP_aldolase"/>
    <property type="match status" value="1"/>
</dbReference>
<feature type="binding site" evidence="2">
    <location>
        <position position="176"/>
    </location>
    <ligand>
        <name>Zn(2+)</name>
        <dbReference type="ChEBI" id="CHEBI:29105"/>
        <label>1</label>
        <note>catalytic</note>
    </ligand>
</feature>
<sequence>MNLLDIIKKAGKEERAIGHFNVGSFDMFPAIARAASGAPVVIGVSEGERAHLGLGHAKDMARSFGFFLNADHTRTVEGAREAARAGCDMIVFDAADKPFPENVRLTREAVIAAKRARRGVVMEGELGYIGGSSSVFDAFPQGVVIREEDMPTPDMAARFVKETGVDLLAPAVGNVHGMIRPSAGGGSSSGGNPALSIRRIKELRAAIRVPLVLHGGSGIPDEGLRAAVQAGISMVHVSTELRLVWRTALQRALAAHSAEISPAKFMPEVLSALEELVARKMKLFGYD</sequence>
<evidence type="ECO:0000256" key="2">
    <source>
        <dbReference type="PIRSR" id="PIRSR001359-3"/>
    </source>
</evidence>